<protein>
    <recommendedName>
        <fullName evidence="1">CdiI immunity protein domain-containing protein</fullName>
    </recommendedName>
</protein>
<organism evidence="2 3">
    <name type="scientific">Bordetella ansorpii</name>
    <dbReference type="NCBI Taxonomy" id="288768"/>
    <lineage>
        <taxon>Bacteria</taxon>
        <taxon>Pseudomonadati</taxon>
        <taxon>Pseudomonadota</taxon>
        <taxon>Betaproteobacteria</taxon>
        <taxon>Burkholderiales</taxon>
        <taxon>Alcaligenaceae</taxon>
        <taxon>Bordetella</taxon>
    </lineage>
</organism>
<evidence type="ECO:0000313" key="2">
    <source>
        <dbReference type="EMBL" id="SAI11266.1"/>
    </source>
</evidence>
<gene>
    <name evidence="2" type="ORF">SAMEA1982600_01351</name>
</gene>
<dbReference type="Proteomes" id="UP000077037">
    <property type="component" value="Unassembled WGS sequence"/>
</dbReference>
<dbReference type="OrthoDB" id="8636866at2"/>
<evidence type="ECO:0000259" key="1">
    <source>
        <dbReference type="Pfam" id="PF18593"/>
    </source>
</evidence>
<name>A0A157MR88_9BORD</name>
<dbReference type="EMBL" id="FKBS01000013">
    <property type="protein sequence ID" value="SAI11266.1"/>
    <property type="molecule type" value="Genomic_DNA"/>
</dbReference>
<feature type="domain" description="CdiI immunity protein" evidence="1">
    <location>
        <begin position="5"/>
        <end position="93"/>
    </location>
</feature>
<sequence length="106" mass="12303">MNNAEYKLLNTLINGYFHPDWDADYDTEAEVVDQYIRTTWRDDVERSIEQIDRYLSDHPAGLLAAFNADFAPMFIIGQNDAEARAFLLDVRDQFRAHIDLAPLRPV</sequence>
<proteinExistence type="predicted"/>
<dbReference type="InterPro" id="IPR041129">
    <property type="entry name" value="CdiI_2"/>
</dbReference>
<dbReference type="Pfam" id="PF18593">
    <property type="entry name" value="CdiI_2"/>
    <property type="match status" value="1"/>
</dbReference>
<dbReference type="AlphaFoldDB" id="A0A157MR88"/>
<reference evidence="2 3" key="1">
    <citation type="submission" date="2016-03" db="EMBL/GenBank/DDBJ databases">
        <authorList>
            <consortium name="Pathogen Informatics"/>
        </authorList>
    </citation>
    <scope>NUCLEOTIDE SEQUENCE [LARGE SCALE GENOMIC DNA]</scope>
    <source>
        <strain evidence="2 3">NCTC13364</strain>
    </source>
</reference>
<accession>A0A157MR88</accession>
<evidence type="ECO:0000313" key="3">
    <source>
        <dbReference type="Proteomes" id="UP000077037"/>
    </source>
</evidence>
<dbReference type="RefSeq" id="WP_066410248.1">
    <property type="nucleotide sequence ID" value="NZ_FKBS01000013.1"/>
</dbReference>